<evidence type="ECO:0000256" key="8">
    <source>
        <dbReference type="ARBA" id="ARBA00034120"/>
    </source>
</evidence>
<keyword evidence="12" id="KW-1185">Reference proteome</keyword>
<gene>
    <name evidence="11" type="ORF">FQY83_11380</name>
</gene>
<evidence type="ECO:0000259" key="10">
    <source>
        <dbReference type="Pfam" id="PF00078"/>
    </source>
</evidence>
<evidence type="ECO:0000313" key="11">
    <source>
        <dbReference type="EMBL" id="TWT20324.1"/>
    </source>
</evidence>
<dbReference type="OrthoDB" id="7055795at2"/>
<keyword evidence="4" id="KW-0479">Metal-binding</keyword>
<dbReference type="PRINTS" id="PR00866">
    <property type="entry name" value="RNADNAPOLMS"/>
</dbReference>
<sequence length="331" mass="36605">MRLPHSLLESQFFALTSAKELVIAMGDSLSEEESDELHRLAGLGLPPVSSALALSTMMGINPGLLWSMLSRPTRHYRRFTIPKGRSERVIFAPRVALKIIQKWLSIHFEKRFTPLPHVYGFVRGKSHIQAAKIHTTAQWVYSTDIEGFFPSTPIGLVVEALMSLGYNADSAEMLAKLCCINGHLAQGSPASPVISNIVLRHIDAGLQRIAGDFGCRLSRYADDIVFSGAQTPPADLGDVVPELFLDTPWRLAPEKTHISTAPRRLKVHALLVHGAEVRLTKGYRNRLRAFRHLIKNGRVREADLKRIQGHLHYADHVAAESVVNGDGSAIP</sequence>
<keyword evidence="6 11" id="KW-0695">RNA-directed DNA polymerase</keyword>
<comment type="catalytic activity">
    <reaction evidence="9">
        <text>DNA(n) + a 2'-deoxyribonucleoside 5'-triphosphate = DNA(n+1) + diphosphate</text>
        <dbReference type="Rhea" id="RHEA:22508"/>
        <dbReference type="Rhea" id="RHEA-COMP:17339"/>
        <dbReference type="Rhea" id="RHEA-COMP:17340"/>
        <dbReference type="ChEBI" id="CHEBI:33019"/>
        <dbReference type="ChEBI" id="CHEBI:61560"/>
        <dbReference type="ChEBI" id="CHEBI:173112"/>
        <dbReference type="EC" id="2.7.7.49"/>
    </reaction>
</comment>
<dbReference type="CDD" id="cd03487">
    <property type="entry name" value="RT_Bac_retron_II"/>
    <property type="match status" value="1"/>
</dbReference>
<dbReference type="GO" id="GO:0051607">
    <property type="term" value="P:defense response to virus"/>
    <property type="evidence" value="ECO:0007669"/>
    <property type="project" value="UniProtKB-KW"/>
</dbReference>
<name>A0A5C5U361_9GAMM</name>
<keyword evidence="2" id="KW-0808">Transferase</keyword>
<keyword evidence="3" id="KW-0548">Nucleotidyltransferase</keyword>
<dbReference type="SUPFAM" id="SSF56672">
    <property type="entry name" value="DNA/RNA polymerases"/>
    <property type="match status" value="1"/>
</dbReference>
<evidence type="ECO:0000256" key="4">
    <source>
        <dbReference type="ARBA" id="ARBA00022723"/>
    </source>
</evidence>
<evidence type="ECO:0000313" key="12">
    <source>
        <dbReference type="Proteomes" id="UP000319980"/>
    </source>
</evidence>
<evidence type="ECO:0000256" key="3">
    <source>
        <dbReference type="ARBA" id="ARBA00022695"/>
    </source>
</evidence>
<dbReference type="EMBL" id="VOHK01000004">
    <property type="protein sequence ID" value="TWT20324.1"/>
    <property type="molecule type" value="Genomic_DNA"/>
</dbReference>
<dbReference type="InterPro" id="IPR000123">
    <property type="entry name" value="Reverse_transcriptase_msDNA"/>
</dbReference>
<dbReference type="InterPro" id="IPR000477">
    <property type="entry name" value="RT_dom"/>
</dbReference>
<organism evidence="11 12">
    <name type="scientific">Luteimonas marina</name>
    <dbReference type="NCBI Taxonomy" id="488485"/>
    <lineage>
        <taxon>Bacteria</taxon>
        <taxon>Pseudomonadati</taxon>
        <taxon>Pseudomonadota</taxon>
        <taxon>Gammaproteobacteria</taxon>
        <taxon>Lysobacterales</taxon>
        <taxon>Lysobacteraceae</taxon>
        <taxon>Luteimonas</taxon>
    </lineage>
</organism>
<dbReference type="PANTHER" id="PTHR34047">
    <property type="entry name" value="NUCLEAR INTRON MATURASE 1, MITOCHONDRIAL-RELATED"/>
    <property type="match status" value="1"/>
</dbReference>
<feature type="domain" description="Reverse transcriptase" evidence="10">
    <location>
        <begin position="82"/>
        <end position="260"/>
    </location>
</feature>
<dbReference type="Pfam" id="PF00078">
    <property type="entry name" value="RVT_1"/>
    <property type="match status" value="1"/>
</dbReference>
<evidence type="ECO:0000256" key="2">
    <source>
        <dbReference type="ARBA" id="ARBA00022679"/>
    </source>
</evidence>
<evidence type="ECO:0000256" key="6">
    <source>
        <dbReference type="ARBA" id="ARBA00022918"/>
    </source>
</evidence>
<dbReference type="PANTHER" id="PTHR34047:SF7">
    <property type="entry name" value="RNA-DIRECTED DNA POLYMERASE"/>
    <property type="match status" value="1"/>
</dbReference>
<accession>A0A5C5U361</accession>
<comment type="caution">
    <text evidence="11">The sequence shown here is derived from an EMBL/GenBank/DDBJ whole genome shotgun (WGS) entry which is preliminary data.</text>
</comment>
<dbReference type="RefSeq" id="WP_146388060.1">
    <property type="nucleotide sequence ID" value="NZ_VOHK01000004.1"/>
</dbReference>
<evidence type="ECO:0000256" key="1">
    <source>
        <dbReference type="ARBA" id="ARBA00012493"/>
    </source>
</evidence>
<dbReference type="AlphaFoldDB" id="A0A5C5U361"/>
<keyword evidence="5" id="KW-0460">Magnesium</keyword>
<dbReference type="InterPro" id="IPR043502">
    <property type="entry name" value="DNA/RNA_pol_sf"/>
</dbReference>
<dbReference type="GO" id="GO:0003723">
    <property type="term" value="F:RNA binding"/>
    <property type="evidence" value="ECO:0007669"/>
    <property type="project" value="InterPro"/>
</dbReference>
<dbReference type="InterPro" id="IPR051083">
    <property type="entry name" value="GrpII_Intron_Splice-Mob/Def"/>
</dbReference>
<dbReference type="EC" id="2.7.7.49" evidence="1"/>
<evidence type="ECO:0000256" key="5">
    <source>
        <dbReference type="ARBA" id="ARBA00022842"/>
    </source>
</evidence>
<evidence type="ECO:0000256" key="7">
    <source>
        <dbReference type="ARBA" id="ARBA00023118"/>
    </source>
</evidence>
<keyword evidence="7" id="KW-0051">Antiviral defense</keyword>
<protein>
    <recommendedName>
        <fullName evidence="1">RNA-directed DNA polymerase</fullName>
        <ecNumber evidence="1">2.7.7.49</ecNumber>
    </recommendedName>
</protein>
<reference evidence="11 12" key="1">
    <citation type="journal article" date="2008" name="Int. J. Syst. Evol. Microbiol.">
        <title>Luteimonas marina sp. nov., isolated from seawater.</title>
        <authorList>
            <person name="Baik K.S."/>
            <person name="Park S.C."/>
            <person name="Kim M.S."/>
            <person name="Kim E.M."/>
            <person name="Park C."/>
            <person name="Chun J."/>
            <person name="Seong C.N."/>
        </authorList>
    </citation>
    <scope>NUCLEOTIDE SEQUENCE [LARGE SCALE GENOMIC DNA]</scope>
    <source>
        <strain evidence="11 12">FR1330</strain>
    </source>
</reference>
<proteinExistence type="inferred from homology"/>
<evidence type="ECO:0000256" key="9">
    <source>
        <dbReference type="ARBA" id="ARBA00048173"/>
    </source>
</evidence>
<dbReference type="GO" id="GO:0003964">
    <property type="term" value="F:RNA-directed DNA polymerase activity"/>
    <property type="evidence" value="ECO:0007669"/>
    <property type="project" value="UniProtKB-KW"/>
</dbReference>
<dbReference type="GO" id="GO:0046872">
    <property type="term" value="F:metal ion binding"/>
    <property type="evidence" value="ECO:0007669"/>
    <property type="project" value="UniProtKB-KW"/>
</dbReference>
<comment type="similarity">
    <text evidence="8">Belongs to the bacterial reverse transcriptase family.</text>
</comment>
<dbReference type="Proteomes" id="UP000319980">
    <property type="component" value="Unassembled WGS sequence"/>
</dbReference>